<dbReference type="InterPro" id="IPR008250">
    <property type="entry name" value="ATPase_P-typ_transduc_dom_A_sf"/>
</dbReference>
<dbReference type="NCBIfam" id="TIGR01525">
    <property type="entry name" value="ATPase-IB_hvy"/>
    <property type="match status" value="1"/>
</dbReference>
<dbReference type="InterPro" id="IPR001757">
    <property type="entry name" value="P_typ_ATPase"/>
</dbReference>
<evidence type="ECO:0000256" key="8">
    <source>
        <dbReference type="ARBA" id="ARBA00039097"/>
    </source>
</evidence>
<protein>
    <recommendedName>
        <fullName evidence="8">P-type Zn(2+) transporter</fullName>
        <ecNumber evidence="8">7.2.2.12</ecNumber>
    </recommendedName>
</protein>
<comment type="catalytic activity">
    <reaction evidence="9">
        <text>Zn(2+)(in) + ATP + H2O = Zn(2+)(out) + ADP + phosphate + H(+)</text>
        <dbReference type="Rhea" id="RHEA:20621"/>
        <dbReference type="ChEBI" id="CHEBI:15377"/>
        <dbReference type="ChEBI" id="CHEBI:15378"/>
        <dbReference type="ChEBI" id="CHEBI:29105"/>
        <dbReference type="ChEBI" id="CHEBI:30616"/>
        <dbReference type="ChEBI" id="CHEBI:43474"/>
        <dbReference type="ChEBI" id="CHEBI:456216"/>
        <dbReference type="EC" id="7.2.2.12"/>
    </reaction>
</comment>
<dbReference type="NCBIfam" id="TIGR01512">
    <property type="entry name" value="ATPase-IB2_Cd"/>
    <property type="match status" value="1"/>
</dbReference>
<dbReference type="InterPro" id="IPR018303">
    <property type="entry name" value="ATPase_P-typ_P_site"/>
</dbReference>
<dbReference type="Gene3D" id="3.40.1110.10">
    <property type="entry name" value="Calcium-transporting ATPase, cytoplasmic domain N"/>
    <property type="match status" value="1"/>
</dbReference>
<dbReference type="InterPro" id="IPR023299">
    <property type="entry name" value="ATPase_P-typ_cyto_dom_N"/>
</dbReference>
<dbReference type="Gene3D" id="3.40.50.1000">
    <property type="entry name" value="HAD superfamily/HAD-like"/>
    <property type="match status" value="1"/>
</dbReference>
<evidence type="ECO:0000256" key="6">
    <source>
        <dbReference type="ARBA" id="ARBA00022989"/>
    </source>
</evidence>
<keyword evidence="13" id="KW-1185">Reference proteome</keyword>
<dbReference type="AlphaFoldDB" id="A0A5J5GG72"/>
<keyword evidence="10" id="KW-0067">ATP-binding</keyword>
<keyword evidence="5" id="KW-1278">Translocase</keyword>
<dbReference type="InterPro" id="IPR059000">
    <property type="entry name" value="ATPase_P-type_domA"/>
</dbReference>
<dbReference type="InterPro" id="IPR023214">
    <property type="entry name" value="HAD_sf"/>
</dbReference>
<keyword evidence="10" id="KW-0547">Nucleotide-binding</keyword>
<dbReference type="Proteomes" id="UP000326554">
    <property type="component" value="Unassembled WGS sequence"/>
</dbReference>
<feature type="transmembrane region" description="Helical" evidence="10">
    <location>
        <begin position="250"/>
        <end position="274"/>
    </location>
</feature>
<dbReference type="SFLD" id="SFLDS00003">
    <property type="entry name" value="Haloacid_Dehalogenase"/>
    <property type="match status" value="1"/>
</dbReference>
<keyword evidence="4 10" id="KW-0479">Metal-binding</keyword>
<evidence type="ECO:0000256" key="9">
    <source>
        <dbReference type="ARBA" id="ARBA00047308"/>
    </source>
</evidence>
<evidence type="ECO:0000256" key="3">
    <source>
        <dbReference type="ARBA" id="ARBA00022692"/>
    </source>
</evidence>
<dbReference type="EMBL" id="VYQE01000004">
    <property type="protein sequence ID" value="KAA9007141.1"/>
    <property type="molecule type" value="Genomic_DNA"/>
</dbReference>
<keyword evidence="10" id="KW-1003">Cell membrane</keyword>
<evidence type="ECO:0000256" key="10">
    <source>
        <dbReference type="RuleBase" id="RU362081"/>
    </source>
</evidence>
<dbReference type="PANTHER" id="PTHR48085">
    <property type="entry name" value="CADMIUM/ZINC-TRANSPORTING ATPASE HMA2-RELATED"/>
    <property type="match status" value="1"/>
</dbReference>
<dbReference type="NCBIfam" id="TIGR01494">
    <property type="entry name" value="ATPase_P-type"/>
    <property type="match status" value="1"/>
</dbReference>
<dbReference type="InterPro" id="IPR051014">
    <property type="entry name" value="Cation_Transport_ATPase_IB"/>
</dbReference>
<feature type="domain" description="P-type ATPase A" evidence="11">
    <location>
        <begin position="110"/>
        <end position="209"/>
    </location>
</feature>
<evidence type="ECO:0000313" key="13">
    <source>
        <dbReference type="Proteomes" id="UP000326554"/>
    </source>
</evidence>
<evidence type="ECO:0000256" key="4">
    <source>
        <dbReference type="ARBA" id="ARBA00022723"/>
    </source>
</evidence>
<dbReference type="Pfam" id="PF00122">
    <property type="entry name" value="E1-E2_ATPase"/>
    <property type="match status" value="1"/>
</dbReference>
<comment type="similarity">
    <text evidence="2 10">Belongs to the cation transport ATPase (P-type) (TC 3.A.3) family. Type IB subfamily.</text>
</comment>
<dbReference type="PRINTS" id="PR00119">
    <property type="entry name" value="CATATPASE"/>
</dbReference>
<feature type="transmembrane region" description="Helical" evidence="10">
    <location>
        <begin position="30"/>
        <end position="49"/>
    </location>
</feature>
<evidence type="ECO:0000256" key="2">
    <source>
        <dbReference type="ARBA" id="ARBA00006024"/>
    </source>
</evidence>
<dbReference type="PANTHER" id="PTHR48085:SF5">
    <property type="entry name" value="CADMIUM_ZINC-TRANSPORTING ATPASE HMA4-RELATED"/>
    <property type="match status" value="1"/>
</dbReference>
<dbReference type="GO" id="GO:0016887">
    <property type="term" value="F:ATP hydrolysis activity"/>
    <property type="evidence" value="ECO:0007669"/>
    <property type="project" value="InterPro"/>
</dbReference>
<dbReference type="GO" id="GO:0016463">
    <property type="term" value="F:P-type zinc transporter activity"/>
    <property type="evidence" value="ECO:0007669"/>
    <property type="project" value="UniProtKB-EC"/>
</dbReference>
<dbReference type="InterPro" id="IPR027256">
    <property type="entry name" value="P-typ_ATPase_IB"/>
</dbReference>
<dbReference type="PROSITE" id="PS00154">
    <property type="entry name" value="ATPASE_E1_E2"/>
    <property type="match status" value="1"/>
</dbReference>
<feature type="transmembrane region" description="Helical" evidence="10">
    <location>
        <begin position="225"/>
        <end position="244"/>
    </location>
</feature>
<keyword evidence="6 10" id="KW-1133">Transmembrane helix</keyword>
<dbReference type="EC" id="7.2.2.12" evidence="8"/>
<keyword evidence="3 10" id="KW-0812">Transmembrane</keyword>
<dbReference type="GO" id="GO:0005524">
    <property type="term" value="F:ATP binding"/>
    <property type="evidence" value="ECO:0007669"/>
    <property type="project" value="UniProtKB-UniRule"/>
</dbReference>
<dbReference type="SUPFAM" id="SSF81653">
    <property type="entry name" value="Calcium ATPase, transduction domain A"/>
    <property type="match status" value="1"/>
</dbReference>
<evidence type="ECO:0000256" key="7">
    <source>
        <dbReference type="ARBA" id="ARBA00023136"/>
    </source>
</evidence>
<evidence type="ECO:0000259" key="11">
    <source>
        <dbReference type="Pfam" id="PF00122"/>
    </source>
</evidence>
<keyword evidence="7 10" id="KW-0472">Membrane</keyword>
<proteinExistence type="inferred from homology"/>
<dbReference type="GO" id="GO:0046872">
    <property type="term" value="F:metal ion binding"/>
    <property type="evidence" value="ECO:0007669"/>
    <property type="project" value="UniProtKB-KW"/>
</dbReference>
<gene>
    <name evidence="12" type="primary">cadA</name>
    <name evidence="12" type="ORF">F3S47_13095</name>
</gene>
<keyword evidence="12" id="KW-0378">Hydrolase</keyword>
<comment type="subcellular location">
    <subcellularLocation>
        <location evidence="10">Cell membrane</location>
    </subcellularLocation>
    <subcellularLocation>
        <location evidence="1">Membrane</location>
    </subcellularLocation>
</comment>
<accession>A0A5J5GG72</accession>
<evidence type="ECO:0000256" key="5">
    <source>
        <dbReference type="ARBA" id="ARBA00022967"/>
    </source>
</evidence>
<comment type="caution">
    <text evidence="12">The sequence shown here is derived from an EMBL/GenBank/DDBJ whole genome shotgun (WGS) entry which is preliminary data.</text>
</comment>
<dbReference type="InterPro" id="IPR036412">
    <property type="entry name" value="HAD-like_sf"/>
</dbReference>
<evidence type="ECO:0000256" key="1">
    <source>
        <dbReference type="ARBA" id="ARBA00004370"/>
    </source>
</evidence>
<dbReference type="InterPro" id="IPR023298">
    <property type="entry name" value="ATPase_P-typ_TM_dom_sf"/>
</dbReference>
<dbReference type="GO" id="GO:0015086">
    <property type="term" value="F:cadmium ion transmembrane transporter activity"/>
    <property type="evidence" value="ECO:0007669"/>
    <property type="project" value="TreeGrafter"/>
</dbReference>
<dbReference type="SFLD" id="SFLDF00027">
    <property type="entry name" value="p-type_atpase"/>
    <property type="match status" value="1"/>
</dbReference>
<dbReference type="Pfam" id="PF00702">
    <property type="entry name" value="Hydrolase"/>
    <property type="match status" value="1"/>
</dbReference>
<dbReference type="SFLD" id="SFLDG00002">
    <property type="entry name" value="C1.7:_P-type_atpase_like"/>
    <property type="match status" value="1"/>
</dbReference>
<evidence type="ECO:0000313" key="12">
    <source>
        <dbReference type="EMBL" id="KAA9007141.1"/>
    </source>
</evidence>
<sequence length="627" mass="64283">MKTVVLGLAATGLVAGLLLLFNDRPGLADIVWFAGVAPALAALVVEILRSIGRGEVGLDIVAALSMTAALVFGETLAAAIVAVMYSGGTFLEAFAEGRARREMHDLLSRVPRTATRHRNGGLEEVPLDAISPGDRLLIRQGDVVPVDGTVASEAAFVDTSALTGESLPVRLSRGAEAMSGSTNAGEAFDLTATREAKDSTYAGIVRLVEEAQASKAPMSRLADRWSLGFLAVTVAIAFAAWAFTGDPIRAVAVLVVATPCPLILAVPVALVAGLSRAAHFGVLIKGAGPLESMARIRTLILDKTGTLTEGRPEIVGIDSRDGVAEDELLRLAAALDQASKHPVAQAIVAAATERGLTLPVPSEVTEIPGEGVLGRVEGREVVVGGDGFVAARVSAPQGAHPALVAGSVLVGVAVDGRMAGHLVMSDPLRDGAGVMLDRLRREGISRILLATGDRAEVAERVTEGLGLDGLRAGLTPDQKVLLVLTEHKHGPVMMVGDGVNDAPALAAADVGVAMGARGSAASAEAADVVLLVDRIDRLGPGIEIARGARRIAVESVVAGIGLSVLGMIAAAWGYLTPVQGALLQEVIDVAVILNALRALRIAPRGSVEEAVPDRPASLSGHARGTAS</sequence>
<organism evidence="12 13">
    <name type="scientific">Histidinibacterium aquaticum</name>
    <dbReference type="NCBI Taxonomy" id="2613962"/>
    <lineage>
        <taxon>Bacteria</taxon>
        <taxon>Pseudomonadati</taxon>
        <taxon>Pseudomonadota</taxon>
        <taxon>Alphaproteobacteria</taxon>
        <taxon>Rhodobacterales</taxon>
        <taxon>Paracoccaceae</taxon>
        <taxon>Histidinibacterium</taxon>
    </lineage>
</organism>
<dbReference type="Gene3D" id="2.70.150.10">
    <property type="entry name" value="Calcium-transporting ATPase, cytoplasmic transduction domain A"/>
    <property type="match status" value="1"/>
</dbReference>
<dbReference type="SUPFAM" id="SSF81665">
    <property type="entry name" value="Calcium ATPase, transmembrane domain M"/>
    <property type="match status" value="1"/>
</dbReference>
<name>A0A5J5GG72_9RHOB</name>
<dbReference type="RefSeq" id="WP_150446160.1">
    <property type="nucleotide sequence ID" value="NZ_VYQE01000004.1"/>
</dbReference>
<dbReference type="SUPFAM" id="SSF56784">
    <property type="entry name" value="HAD-like"/>
    <property type="match status" value="1"/>
</dbReference>
<reference evidence="12 13" key="1">
    <citation type="submission" date="2019-09" db="EMBL/GenBank/DDBJ databases">
        <authorList>
            <person name="Park J.-S."/>
            <person name="Choi H.-J."/>
        </authorList>
    </citation>
    <scope>NUCLEOTIDE SEQUENCE [LARGE SCALE GENOMIC DNA]</scope>
    <source>
        <strain evidence="12 13">176SS1-4</strain>
    </source>
</reference>
<dbReference type="InterPro" id="IPR044492">
    <property type="entry name" value="P_typ_ATPase_HD_dom"/>
</dbReference>
<feature type="transmembrane region" description="Helical" evidence="10">
    <location>
        <begin position="556"/>
        <end position="575"/>
    </location>
</feature>
<dbReference type="GO" id="GO:0005886">
    <property type="term" value="C:plasma membrane"/>
    <property type="evidence" value="ECO:0007669"/>
    <property type="project" value="UniProtKB-SubCell"/>
</dbReference>
<feature type="transmembrane region" description="Helical" evidence="10">
    <location>
        <begin position="78"/>
        <end position="95"/>
    </location>
</feature>